<sequence length="183" mass="21013">MKKVVFLLLIIYCGSFINCSSTHSNKISSSLGGSGKLDDQTYQNLLNLLEKYDGNKPKDTIIIKYDYQDSSCWNMLDMENQDYILKGVENSQARIKKHIDKRPSISIYRFAELGNRFNNIILLDKTILKDSNNSILNLIFANESSCGNSIIIMPGQKYIYKKSDSHFELLEISKKRIIDILEK</sequence>
<evidence type="ECO:0000313" key="1">
    <source>
        <dbReference type="EMBL" id="RBN49876.1"/>
    </source>
</evidence>
<accession>A0A366AYR5</accession>
<dbReference type="EMBL" id="QNUX01000010">
    <property type="protein sequence ID" value="RBN49876.1"/>
    <property type="molecule type" value="Genomic_DNA"/>
</dbReference>
<dbReference type="Proteomes" id="UP000253676">
    <property type="component" value="Unassembled WGS sequence"/>
</dbReference>
<protein>
    <submittedName>
        <fullName evidence="1">Uncharacterized protein</fullName>
    </submittedName>
</protein>
<name>A0A366AYR5_9FLAO</name>
<dbReference type="AlphaFoldDB" id="A0A366AYR5"/>
<organism evidence="1 2">
    <name type="scientific">Flavobacterium psychrolimnae</name>
    <dbReference type="NCBI Taxonomy" id="249351"/>
    <lineage>
        <taxon>Bacteria</taxon>
        <taxon>Pseudomonadati</taxon>
        <taxon>Bacteroidota</taxon>
        <taxon>Flavobacteriia</taxon>
        <taxon>Flavobacteriales</taxon>
        <taxon>Flavobacteriaceae</taxon>
        <taxon>Flavobacterium</taxon>
    </lineage>
</organism>
<comment type="caution">
    <text evidence="1">The sequence shown here is derived from an EMBL/GenBank/DDBJ whole genome shotgun (WGS) entry which is preliminary data.</text>
</comment>
<keyword evidence="2" id="KW-1185">Reference proteome</keyword>
<gene>
    <name evidence="1" type="ORF">DR980_11745</name>
</gene>
<proteinExistence type="predicted"/>
<evidence type="ECO:0000313" key="2">
    <source>
        <dbReference type="Proteomes" id="UP000253676"/>
    </source>
</evidence>
<reference evidence="1 2" key="1">
    <citation type="submission" date="2018-07" db="EMBL/GenBank/DDBJ databases">
        <title>Complete genome sequence of Flavobacterium psychrolimnae LMG 22018.</title>
        <authorList>
            <person name="Kim D.-U."/>
        </authorList>
    </citation>
    <scope>NUCLEOTIDE SEQUENCE [LARGE SCALE GENOMIC DNA]</scope>
    <source>
        <strain evidence="1 2">LMG 22018</strain>
    </source>
</reference>
<dbReference type="RefSeq" id="WP_113636360.1">
    <property type="nucleotide sequence ID" value="NZ_QNUX01000010.1"/>
</dbReference>
<dbReference type="OrthoDB" id="756036at2"/>